<sequence length="93" mass="10409">MPHNIFLHSAIVQSRNIRHELLFDQSSMSLLQYSFVINLMVTTVFAKEFYGSQVASTIGLVNADRPLPSGEVQSRDGSHTLHMGGWIFGSRTE</sequence>
<dbReference type="AlphaFoldDB" id="A0A0K9PK06"/>
<dbReference type="Proteomes" id="UP000036987">
    <property type="component" value="Unassembled WGS sequence"/>
</dbReference>
<keyword evidence="2" id="KW-1185">Reference proteome</keyword>
<evidence type="ECO:0000313" key="1">
    <source>
        <dbReference type="EMBL" id="KMZ69393.1"/>
    </source>
</evidence>
<organism evidence="1 2">
    <name type="scientific">Zostera marina</name>
    <name type="common">Eelgrass</name>
    <dbReference type="NCBI Taxonomy" id="29655"/>
    <lineage>
        <taxon>Eukaryota</taxon>
        <taxon>Viridiplantae</taxon>
        <taxon>Streptophyta</taxon>
        <taxon>Embryophyta</taxon>
        <taxon>Tracheophyta</taxon>
        <taxon>Spermatophyta</taxon>
        <taxon>Magnoliopsida</taxon>
        <taxon>Liliopsida</taxon>
        <taxon>Zosteraceae</taxon>
        <taxon>Zostera</taxon>
    </lineage>
</organism>
<dbReference type="OrthoDB" id="409173at2759"/>
<comment type="caution">
    <text evidence="1">The sequence shown here is derived from an EMBL/GenBank/DDBJ whole genome shotgun (WGS) entry which is preliminary data.</text>
</comment>
<accession>A0A0K9PK06</accession>
<gene>
    <name evidence="1" type="ORF">ZOSMA_215G00270</name>
</gene>
<protein>
    <submittedName>
        <fullName evidence="1">Uncharacterized protein</fullName>
    </submittedName>
</protein>
<dbReference type="EMBL" id="LFYR01000773">
    <property type="protein sequence ID" value="KMZ69393.1"/>
    <property type="molecule type" value="Genomic_DNA"/>
</dbReference>
<evidence type="ECO:0000313" key="2">
    <source>
        <dbReference type="Proteomes" id="UP000036987"/>
    </source>
</evidence>
<reference evidence="2" key="1">
    <citation type="journal article" date="2016" name="Nature">
        <title>The genome of the seagrass Zostera marina reveals angiosperm adaptation to the sea.</title>
        <authorList>
            <person name="Olsen J.L."/>
            <person name="Rouze P."/>
            <person name="Verhelst B."/>
            <person name="Lin Y.-C."/>
            <person name="Bayer T."/>
            <person name="Collen J."/>
            <person name="Dattolo E."/>
            <person name="De Paoli E."/>
            <person name="Dittami S."/>
            <person name="Maumus F."/>
            <person name="Michel G."/>
            <person name="Kersting A."/>
            <person name="Lauritano C."/>
            <person name="Lohaus R."/>
            <person name="Toepel M."/>
            <person name="Tonon T."/>
            <person name="Vanneste K."/>
            <person name="Amirebrahimi M."/>
            <person name="Brakel J."/>
            <person name="Bostroem C."/>
            <person name="Chovatia M."/>
            <person name="Grimwood J."/>
            <person name="Jenkins J.W."/>
            <person name="Jueterbock A."/>
            <person name="Mraz A."/>
            <person name="Stam W.T."/>
            <person name="Tice H."/>
            <person name="Bornberg-Bauer E."/>
            <person name="Green P.J."/>
            <person name="Pearson G.A."/>
            <person name="Procaccini G."/>
            <person name="Duarte C.M."/>
            <person name="Schmutz J."/>
            <person name="Reusch T.B.H."/>
            <person name="Van de Peer Y."/>
        </authorList>
    </citation>
    <scope>NUCLEOTIDE SEQUENCE [LARGE SCALE GENOMIC DNA]</scope>
    <source>
        <strain evidence="2">cv. Finnish</strain>
    </source>
</reference>
<name>A0A0K9PK06_ZOSMR</name>
<proteinExistence type="predicted"/>
<dbReference type="STRING" id="29655.A0A0K9PK06"/>